<dbReference type="SUPFAM" id="SSF48452">
    <property type="entry name" value="TPR-like"/>
    <property type="match status" value="1"/>
</dbReference>
<gene>
    <name evidence="2" type="ORF">ABGB03_05075</name>
</gene>
<dbReference type="AlphaFoldDB" id="A0AAU7BVV9"/>
<organism evidence="2">
    <name type="scientific">Pontimicrobium sp. SW4</name>
    <dbReference type="NCBI Taxonomy" id="3153519"/>
    <lineage>
        <taxon>Bacteria</taxon>
        <taxon>Pseudomonadati</taxon>
        <taxon>Bacteroidota</taxon>
        <taxon>Flavobacteriia</taxon>
        <taxon>Flavobacteriales</taxon>
        <taxon>Flavobacteriaceae</taxon>
        <taxon>Pontimicrobium</taxon>
    </lineage>
</organism>
<dbReference type="EMBL" id="CP157199">
    <property type="protein sequence ID" value="XBG62276.1"/>
    <property type="molecule type" value="Genomic_DNA"/>
</dbReference>
<evidence type="ECO:0000313" key="2">
    <source>
        <dbReference type="EMBL" id="XBG62276.1"/>
    </source>
</evidence>
<feature type="chain" id="PRO_5043313448" description="Tetratricopeptide repeat protein" evidence="1">
    <location>
        <begin position="25"/>
        <end position="410"/>
    </location>
</feature>
<evidence type="ECO:0000256" key="1">
    <source>
        <dbReference type="SAM" id="SignalP"/>
    </source>
</evidence>
<proteinExistence type="predicted"/>
<dbReference type="RefSeq" id="WP_347925389.1">
    <property type="nucleotide sequence ID" value="NZ_CP157199.1"/>
</dbReference>
<keyword evidence="1" id="KW-0732">Signal</keyword>
<sequence>MNLFKFSKSLTVILFIFCITVSFSQNKYNTKSTNKANNSKSYLVENEENDDNVVELGYNIQSAIFDSDIDTYLSYYDLDAFGKLIIKDVKDDKQSKNYTLGFLKGLKDGISSIPKKIISEVEAGSYYDFVNYRYDDDTKNYYLLFRIYSPDTGINYHDYTVSKLNGKFVFKDIYIYLSGETLSKTFQRFYLYNLPKKSLLDFFGKNNSDEFLQLHDAVNLYNQGEFNKAYDKISEIEGDLKKDRYVLLIKAFCASGINDNEYKKSLKAISDAYPDDPSLSLSQIDYHIMTKNYDTAISLLNSLEEKTEDEFLNLLKGNIEYEREAYDKATAYFKIVSDNYPDFWEGHFSYLSCLAITNKFDECVKLLSFMVTEGYEKTDLIEFVEELDENGENVFEFLVASNLYKKWKQE</sequence>
<dbReference type="InterPro" id="IPR011990">
    <property type="entry name" value="TPR-like_helical_dom_sf"/>
</dbReference>
<reference evidence="2" key="1">
    <citation type="submission" date="2024-05" db="EMBL/GenBank/DDBJ databases">
        <title>Pontimicrobium maritimus sp. nov., isolated form sea water.</title>
        <authorList>
            <person name="Muhammad N."/>
            <person name="Vuong T.Q."/>
            <person name="Han H.L."/>
            <person name="Kim S.-G."/>
        </authorList>
    </citation>
    <scope>NUCLEOTIDE SEQUENCE</scope>
    <source>
        <strain evidence="2">SW4</strain>
    </source>
</reference>
<accession>A0AAU7BVV9</accession>
<protein>
    <recommendedName>
        <fullName evidence="3">Tetratricopeptide repeat protein</fullName>
    </recommendedName>
</protein>
<evidence type="ECO:0008006" key="3">
    <source>
        <dbReference type="Google" id="ProtNLM"/>
    </source>
</evidence>
<dbReference type="Gene3D" id="1.25.40.10">
    <property type="entry name" value="Tetratricopeptide repeat domain"/>
    <property type="match status" value="1"/>
</dbReference>
<feature type="signal peptide" evidence="1">
    <location>
        <begin position="1"/>
        <end position="24"/>
    </location>
</feature>
<name>A0AAU7BVV9_9FLAO</name>